<dbReference type="OrthoDB" id="2148771at2759"/>
<feature type="chain" id="PRO_5012666046" description="DM13 domain-containing protein" evidence="2">
    <location>
        <begin position="20"/>
        <end position="261"/>
    </location>
</feature>
<sequence length="261" mass="26974">MKFSTLFTTLSTVASVALASYCGTQCDPNKIPDTSLSGPIQLVAVNDNKDSSIHYQVAGTVVIENDCVFTVKGFKLTPKSDGAKWYGASDPNSNEGILLSEQEVGVTSTATDLSYNIKDTSLFCHASLIKDVGNGGILRLMDRNSQLLAYAKISAGAASSPAKPSGDAQKTTTKKDASETKPASTQTSEATKPGNATEPATEAANPSAGTSTTTAAPAASSTNNSKPITNVSQTTSGSLSNYKVPSVALYAALLVLAFLKF</sequence>
<comment type="caution">
    <text evidence="3">The sequence shown here is derived from an EMBL/GenBank/DDBJ whole genome shotgun (WGS) entry which is preliminary data.</text>
</comment>
<keyword evidence="4" id="KW-1185">Reference proteome</keyword>
<feature type="signal peptide" evidence="2">
    <location>
        <begin position="1"/>
        <end position="19"/>
    </location>
</feature>
<gene>
    <name evidence="3" type="ORF">BCR36DRAFT_587216</name>
</gene>
<dbReference type="AlphaFoldDB" id="A0A1Y1UWA6"/>
<feature type="compositionally biased region" description="Low complexity" evidence="1">
    <location>
        <begin position="157"/>
        <end position="168"/>
    </location>
</feature>
<proteinExistence type="predicted"/>
<evidence type="ECO:0008006" key="5">
    <source>
        <dbReference type="Google" id="ProtNLM"/>
    </source>
</evidence>
<dbReference type="Proteomes" id="UP000193719">
    <property type="component" value="Unassembled WGS sequence"/>
</dbReference>
<evidence type="ECO:0000256" key="2">
    <source>
        <dbReference type="SAM" id="SignalP"/>
    </source>
</evidence>
<evidence type="ECO:0000256" key="1">
    <source>
        <dbReference type="SAM" id="MobiDB-lite"/>
    </source>
</evidence>
<dbReference type="EMBL" id="MCFH01000065">
    <property type="protein sequence ID" value="ORX42396.1"/>
    <property type="molecule type" value="Genomic_DNA"/>
</dbReference>
<evidence type="ECO:0000313" key="4">
    <source>
        <dbReference type="Proteomes" id="UP000193719"/>
    </source>
</evidence>
<protein>
    <recommendedName>
        <fullName evidence="5">DM13 domain-containing protein</fullName>
    </recommendedName>
</protein>
<name>A0A1Y1UWA6_9FUNG</name>
<keyword evidence="2" id="KW-0732">Signal</keyword>
<feature type="compositionally biased region" description="Polar residues" evidence="1">
    <location>
        <begin position="181"/>
        <end position="190"/>
    </location>
</feature>
<reference evidence="3 4" key="1">
    <citation type="submission" date="2016-08" db="EMBL/GenBank/DDBJ databases">
        <title>Genomes of anaerobic fungi encode conserved fungal cellulosomes for biomass hydrolysis.</title>
        <authorList>
            <consortium name="DOE Joint Genome Institute"/>
            <person name="Haitjema C.H."/>
            <person name="Gilmore S.P."/>
            <person name="Henske J.K."/>
            <person name="Solomon K.V."/>
            <person name="De Groot R."/>
            <person name="Kuo A."/>
            <person name="Mondo S.J."/>
            <person name="Salamov A.A."/>
            <person name="Labutti K."/>
            <person name="Zhao Z."/>
            <person name="Chiniquy J."/>
            <person name="Barry K."/>
            <person name="Brewer H.M."/>
            <person name="Purvine S.O."/>
            <person name="Wright A.T."/>
            <person name="Boxma B."/>
            <person name="Van Alen T."/>
            <person name="Hackstein J.H."/>
            <person name="Baker S.E."/>
            <person name="Grigoriev I.V."/>
            <person name="O'Malley M.A."/>
        </authorList>
    </citation>
    <scope>NUCLEOTIDE SEQUENCE [LARGE SCALE GENOMIC DNA]</scope>
    <source>
        <strain evidence="4">finn</strain>
    </source>
</reference>
<accession>A0A1Y1UWA6</accession>
<reference evidence="3 4" key="2">
    <citation type="submission" date="2016-08" db="EMBL/GenBank/DDBJ databases">
        <title>Pervasive Adenine N6-methylation of Active Genes in Fungi.</title>
        <authorList>
            <consortium name="DOE Joint Genome Institute"/>
            <person name="Mondo S.J."/>
            <person name="Dannebaum R.O."/>
            <person name="Kuo R.C."/>
            <person name="Labutti K."/>
            <person name="Haridas S."/>
            <person name="Kuo A."/>
            <person name="Salamov A."/>
            <person name="Ahrendt S.R."/>
            <person name="Lipzen A."/>
            <person name="Sullivan W."/>
            <person name="Andreopoulos W.B."/>
            <person name="Clum A."/>
            <person name="Lindquist E."/>
            <person name="Daum C."/>
            <person name="Ramamoorthy G.K."/>
            <person name="Gryganskyi A."/>
            <person name="Culley D."/>
            <person name="Magnuson J.K."/>
            <person name="James T.Y."/>
            <person name="O'Malley M.A."/>
            <person name="Stajich J.E."/>
            <person name="Spatafora J.W."/>
            <person name="Visel A."/>
            <person name="Grigoriev I.V."/>
        </authorList>
    </citation>
    <scope>NUCLEOTIDE SEQUENCE [LARGE SCALE GENOMIC DNA]</scope>
    <source>
        <strain evidence="4">finn</strain>
    </source>
</reference>
<evidence type="ECO:0000313" key="3">
    <source>
        <dbReference type="EMBL" id="ORX42396.1"/>
    </source>
</evidence>
<organism evidence="3 4">
    <name type="scientific">Piromyces finnis</name>
    <dbReference type="NCBI Taxonomy" id="1754191"/>
    <lineage>
        <taxon>Eukaryota</taxon>
        <taxon>Fungi</taxon>
        <taxon>Fungi incertae sedis</taxon>
        <taxon>Chytridiomycota</taxon>
        <taxon>Chytridiomycota incertae sedis</taxon>
        <taxon>Neocallimastigomycetes</taxon>
        <taxon>Neocallimastigales</taxon>
        <taxon>Neocallimastigaceae</taxon>
        <taxon>Piromyces</taxon>
    </lineage>
</organism>
<feature type="compositionally biased region" description="Polar residues" evidence="1">
    <location>
        <begin position="226"/>
        <end position="237"/>
    </location>
</feature>
<feature type="region of interest" description="Disordered" evidence="1">
    <location>
        <begin position="157"/>
        <end position="237"/>
    </location>
</feature>
<feature type="compositionally biased region" description="Low complexity" evidence="1">
    <location>
        <begin position="203"/>
        <end position="225"/>
    </location>
</feature>